<evidence type="ECO:0000313" key="3">
    <source>
        <dbReference type="Proteomes" id="UP000193648"/>
    </source>
</evidence>
<feature type="compositionally biased region" description="Polar residues" evidence="1">
    <location>
        <begin position="150"/>
        <end position="182"/>
    </location>
</feature>
<proteinExistence type="predicted"/>
<dbReference type="Proteomes" id="UP000193648">
    <property type="component" value="Unassembled WGS sequence"/>
</dbReference>
<evidence type="ECO:0000313" key="2">
    <source>
        <dbReference type="EMBL" id="ORZ23704.1"/>
    </source>
</evidence>
<gene>
    <name evidence="2" type="ORF">BCR41DRAFT_420279</name>
</gene>
<dbReference type="AlphaFoldDB" id="A0A1Y2GW93"/>
<dbReference type="RefSeq" id="XP_021883518.1">
    <property type="nucleotide sequence ID" value="XM_022029877.1"/>
</dbReference>
<reference evidence="2 3" key="1">
    <citation type="submission" date="2016-07" db="EMBL/GenBank/DDBJ databases">
        <title>Pervasive Adenine N6-methylation of Active Genes in Fungi.</title>
        <authorList>
            <consortium name="DOE Joint Genome Institute"/>
            <person name="Mondo S.J."/>
            <person name="Dannebaum R.O."/>
            <person name="Kuo R.C."/>
            <person name="Labutti K."/>
            <person name="Haridas S."/>
            <person name="Kuo A."/>
            <person name="Salamov A."/>
            <person name="Ahrendt S.R."/>
            <person name="Lipzen A."/>
            <person name="Sullivan W."/>
            <person name="Andreopoulos W.B."/>
            <person name="Clum A."/>
            <person name="Lindquist E."/>
            <person name="Daum C."/>
            <person name="Ramamoorthy G.K."/>
            <person name="Gryganskyi A."/>
            <person name="Culley D."/>
            <person name="Magnuson J.K."/>
            <person name="James T.Y."/>
            <person name="O'Malley M.A."/>
            <person name="Stajich J.E."/>
            <person name="Spatafora J.W."/>
            <person name="Visel A."/>
            <person name="Grigoriev I.V."/>
        </authorList>
    </citation>
    <scope>NUCLEOTIDE SEQUENCE [LARGE SCALE GENOMIC DNA]</scope>
    <source>
        <strain evidence="2 3">NRRL 3116</strain>
    </source>
</reference>
<dbReference type="InParanoid" id="A0A1Y2GW93"/>
<sequence>MSSHERSKSTSSASFDLPPSNADSSFKSQRPPAISIPPRQRSMSTSVVFATSPIGLKNPSSYPLFGNTNNNTTAISPTSPTFSPPSTSNPPTSFGTTPPTDLKSFSNSIPASFGRRFSAGFTNPLNNHSFGASGSTGPQQEERTRRRSVFGSSPVSLQTINFETKGWSPTESGATTAHTGSDGNNGVTGGGNGNGHGNGGGGDAGGGGRGGIGGLFRKFSTSRANGSHHPFDTNESNPPFSLGHPEIINNTNAHQPQNQQQQQQQLGKDSRSSSPMRNMILNGQMLD</sequence>
<name>A0A1Y2GW93_9FUNG</name>
<feature type="region of interest" description="Disordered" evidence="1">
    <location>
        <begin position="124"/>
        <end position="287"/>
    </location>
</feature>
<evidence type="ECO:0000256" key="1">
    <source>
        <dbReference type="SAM" id="MobiDB-lite"/>
    </source>
</evidence>
<keyword evidence="3" id="KW-1185">Reference proteome</keyword>
<dbReference type="OrthoDB" id="2414619at2759"/>
<feature type="compositionally biased region" description="Low complexity" evidence="1">
    <location>
        <begin position="255"/>
        <end position="265"/>
    </location>
</feature>
<dbReference type="EMBL" id="MCFF01000009">
    <property type="protein sequence ID" value="ORZ23704.1"/>
    <property type="molecule type" value="Genomic_DNA"/>
</dbReference>
<comment type="caution">
    <text evidence="2">The sequence shown here is derived from an EMBL/GenBank/DDBJ whole genome shotgun (WGS) entry which is preliminary data.</text>
</comment>
<feature type="region of interest" description="Disordered" evidence="1">
    <location>
        <begin position="1"/>
        <end position="99"/>
    </location>
</feature>
<feature type="compositionally biased region" description="Gly residues" evidence="1">
    <location>
        <begin position="186"/>
        <end position="214"/>
    </location>
</feature>
<feature type="compositionally biased region" description="Polar residues" evidence="1">
    <location>
        <begin position="124"/>
        <end position="139"/>
    </location>
</feature>
<accession>A0A1Y2GW93</accession>
<dbReference type="GeneID" id="33571720"/>
<organism evidence="2 3">
    <name type="scientific">Lobosporangium transversale</name>
    <dbReference type="NCBI Taxonomy" id="64571"/>
    <lineage>
        <taxon>Eukaryota</taxon>
        <taxon>Fungi</taxon>
        <taxon>Fungi incertae sedis</taxon>
        <taxon>Mucoromycota</taxon>
        <taxon>Mortierellomycotina</taxon>
        <taxon>Mortierellomycetes</taxon>
        <taxon>Mortierellales</taxon>
        <taxon>Mortierellaceae</taxon>
        <taxon>Lobosporangium</taxon>
    </lineage>
</organism>
<feature type="compositionally biased region" description="Polar residues" evidence="1">
    <location>
        <begin position="58"/>
        <end position="71"/>
    </location>
</feature>
<feature type="compositionally biased region" description="Low complexity" evidence="1">
    <location>
        <begin position="72"/>
        <end position="99"/>
    </location>
</feature>
<protein>
    <submittedName>
        <fullName evidence="2">Uncharacterized protein</fullName>
    </submittedName>
</protein>